<keyword evidence="3" id="KW-1185">Reference proteome</keyword>
<gene>
    <name evidence="2" type="ORF">SAMN02745823_03616</name>
</gene>
<dbReference type="STRING" id="1123282.SAMN02745823_03616"/>
<evidence type="ECO:0000259" key="1">
    <source>
        <dbReference type="Pfam" id="PF13924"/>
    </source>
</evidence>
<dbReference type="RefSeq" id="WP_073082467.1">
    <property type="nucleotide sequence ID" value="NZ_FQXV01000018.1"/>
</dbReference>
<evidence type="ECO:0000313" key="3">
    <source>
        <dbReference type="Proteomes" id="UP000183995"/>
    </source>
</evidence>
<dbReference type="Pfam" id="PF13924">
    <property type="entry name" value="Lipocalin_5"/>
    <property type="match status" value="1"/>
</dbReference>
<dbReference type="InterPro" id="IPR024311">
    <property type="entry name" value="Lipocalin-like"/>
</dbReference>
<protein>
    <submittedName>
        <fullName evidence="2">Lipocalin-like domain-containing protein</fullName>
    </submittedName>
</protein>
<proteinExistence type="predicted"/>
<dbReference type="Proteomes" id="UP000183995">
    <property type="component" value="Unassembled WGS sequence"/>
</dbReference>
<dbReference type="OrthoDB" id="118834at2"/>
<accession>A0A1M5ZER6</accession>
<dbReference type="AlphaFoldDB" id="A0A1M5ZER6"/>
<dbReference type="EMBL" id="FQXV01000018">
    <property type="protein sequence ID" value="SHI22642.1"/>
    <property type="molecule type" value="Genomic_DNA"/>
</dbReference>
<organism evidence="2 3">
    <name type="scientific">Sporobacter termitidis DSM 10068</name>
    <dbReference type="NCBI Taxonomy" id="1123282"/>
    <lineage>
        <taxon>Bacteria</taxon>
        <taxon>Bacillati</taxon>
        <taxon>Bacillota</taxon>
        <taxon>Clostridia</taxon>
        <taxon>Eubacteriales</taxon>
        <taxon>Oscillospiraceae</taxon>
        <taxon>Sporobacter</taxon>
    </lineage>
</organism>
<evidence type="ECO:0000313" key="2">
    <source>
        <dbReference type="EMBL" id="SHI22642.1"/>
    </source>
</evidence>
<feature type="domain" description="Lipocalin-like" evidence="1">
    <location>
        <begin position="8"/>
        <end position="145"/>
    </location>
</feature>
<name>A0A1M5ZER6_9FIRM</name>
<reference evidence="2 3" key="1">
    <citation type="submission" date="2016-11" db="EMBL/GenBank/DDBJ databases">
        <authorList>
            <person name="Jaros S."/>
            <person name="Januszkiewicz K."/>
            <person name="Wedrychowicz H."/>
        </authorList>
    </citation>
    <scope>NUCLEOTIDE SEQUENCE [LARGE SCALE GENOMIC DNA]</scope>
    <source>
        <strain evidence="2 3">DSM 10068</strain>
    </source>
</reference>
<sequence length="146" mass="16398">MLKEKLLGTWKLASFTGTDEDGGTVHIMGEDATGFICYSQDGWVSVQILRANRPRYSVPDTELGTDEQTLAAARGMFAYAGRFTVDEENQIVYHALEFSLIPNWIGSTQKRYVRFEDDGALVLTADPVRIGKDGKRRHTALRWVRG</sequence>